<keyword evidence="1" id="KW-1185">Reference proteome</keyword>
<accession>A0A7I4YXD2</accession>
<dbReference type="WBParaSite" id="HCON_00146460-00001">
    <property type="protein sequence ID" value="HCON_00146460-00001"/>
    <property type="gene ID" value="HCON_00146460"/>
</dbReference>
<dbReference type="OrthoDB" id="5818039at2759"/>
<dbReference type="Proteomes" id="UP000025227">
    <property type="component" value="Unplaced"/>
</dbReference>
<sequence>MNIDSYESLTNPALTTCLRTNIELRRRGVSGGSGEALQRSRTSFEAIVGDFNATEECHIGAHGVGWSEKGQRLSEFIMSTHTIHGNSQF</sequence>
<evidence type="ECO:0000313" key="1">
    <source>
        <dbReference type="Proteomes" id="UP000025227"/>
    </source>
</evidence>
<name>A0A7I4YXD2_HAECO</name>
<reference evidence="2" key="1">
    <citation type="submission" date="2020-12" db="UniProtKB">
        <authorList>
            <consortium name="WormBaseParasite"/>
        </authorList>
    </citation>
    <scope>IDENTIFICATION</scope>
    <source>
        <strain evidence="2">MHco3</strain>
    </source>
</reference>
<dbReference type="AlphaFoldDB" id="A0A7I4YXD2"/>
<evidence type="ECO:0000313" key="2">
    <source>
        <dbReference type="WBParaSite" id="HCON_00146460-00001"/>
    </source>
</evidence>
<protein>
    <submittedName>
        <fullName evidence="2">Endo/exonuclease/phosphatase domain-containing protein</fullName>
    </submittedName>
</protein>
<organism evidence="1 2">
    <name type="scientific">Haemonchus contortus</name>
    <name type="common">Barber pole worm</name>
    <dbReference type="NCBI Taxonomy" id="6289"/>
    <lineage>
        <taxon>Eukaryota</taxon>
        <taxon>Metazoa</taxon>
        <taxon>Ecdysozoa</taxon>
        <taxon>Nematoda</taxon>
        <taxon>Chromadorea</taxon>
        <taxon>Rhabditida</taxon>
        <taxon>Rhabditina</taxon>
        <taxon>Rhabditomorpha</taxon>
        <taxon>Strongyloidea</taxon>
        <taxon>Trichostrongylidae</taxon>
        <taxon>Haemonchus</taxon>
    </lineage>
</organism>
<proteinExistence type="predicted"/>